<evidence type="ECO:0000256" key="6">
    <source>
        <dbReference type="ARBA" id="ARBA00022840"/>
    </source>
</evidence>
<feature type="region of interest" description="Disordered" evidence="10">
    <location>
        <begin position="1"/>
        <end position="67"/>
    </location>
</feature>
<accession>A0AAX4JDE0</accession>
<evidence type="ECO:0000259" key="11">
    <source>
        <dbReference type="PROSITE" id="PS51192"/>
    </source>
</evidence>
<dbReference type="InterPro" id="IPR000629">
    <property type="entry name" value="RNA-helicase_DEAD-box_CS"/>
</dbReference>
<evidence type="ECO:0000256" key="10">
    <source>
        <dbReference type="SAM" id="MobiDB-lite"/>
    </source>
</evidence>
<feature type="compositionally biased region" description="Basic and acidic residues" evidence="10">
    <location>
        <begin position="18"/>
        <end position="32"/>
    </location>
</feature>
<dbReference type="GO" id="GO:0003724">
    <property type="term" value="F:RNA helicase activity"/>
    <property type="evidence" value="ECO:0007669"/>
    <property type="project" value="UniProtKB-EC"/>
</dbReference>
<dbReference type="KEGG" id="vnx:VNE69_07055"/>
<dbReference type="CDD" id="cd18787">
    <property type="entry name" value="SF2_C_DEAD"/>
    <property type="match status" value="1"/>
</dbReference>
<feature type="domain" description="DEAD-box RNA helicase Q" evidence="13">
    <location>
        <begin position="116"/>
        <end position="144"/>
    </location>
</feature>
<evidence type="ECO:0000256" key="7">
    <source>
        <dbReference type="ARBA" id="ARBA00023242"/>
    </source>
</evidence>
<dbReference type="SUPFAM" id="SSF52540">
    <property type="entry name" value="P-loop containing nucleoside triphosphate hydrolases"/>
    <property type="match status" value="1"/>
</dbReference>
<feature type="compositionally biased region" description="Low complexity" evidence="10">
    <location>
        <begin position="1"/>
        <end position="15"/>
    </location>
</feature>
<dbReference type="Pfam" id="PF00271">
    <property type="entry name" value="Helicase_C"/>
    <property type="match status" value="1"/>
</dbReference>
<proteinExistence type="inferred from homology"/>
<dbReference type="InterPro" id="IPR027417">
    <property type="entry name" value="P-loop_NTPase"/>
</dbReference>
<dbReference type="AlphaFoldDB" id="A0AAX4JDE0"/>
<dbReference type="PROSITE" id="PS51192">
    <property type="entry name" value="HELICASE_ATP_BIND_1"/>
    <property type="match status" value="1"/>
</dbReference>
<dbReference type="PROSITE" id="PS00039">
    <property type="entry name" value="DEAD_ATP_HELICASE"/>
    <property type="match status" value="1"/>
</dbReference>
<dbReference type="PROSITE" id="PS51195">
    <property type="entry name" value="Q_MOTIF"/>
    <property type="match status" value="1"/>
</dbReference>
<dbReference type="PROSITE" id="PS51194">
    <property type="entry name" value="HELICASE_CTER"/>
    <property type="match status" value="1"/>
</dbReference>
<dbReference type="EMBL" id="CP142732">
    <property type="protein sequence ID" value="WUR03986.1"/>
    <property type="molecule type" value="Genomic_DNA"/>
</dbReference>
<evidence type="ECO:0000256" key="2">
    <source>
        <dbReference type="ARBA" id="ARBA00012552"/>
    </source>
</evidence>
<dbReference type="GeneID" id="90541811"/>
<evidence type="ECO:0000256" key="9">
    <source>
        <dbReference type="RuleBase" id="RU000492"/>
    </source>
</evidence>
<dbReference type="FunFam" id="3.40.50.300:FF:000079">
    <property type="entry name" value="probable ATP-dependent RNA helicase DDX17"/>
    <property type="match status" value="1"/>
</dbReference>
<keyword evidence="15" id="KW-1185">Reference proteome</keyword>
<dbReference type="Proteomes" id="UP001334084">
    <property type="component" value="Chromosome 7"/>
</dbReference>
<comment type="subcellular location">
    <subcellularLocation>
        <location evidence="1">Nucleus</location>
    </subcellularLocation>
</comment>
<feature type="domain" description="Helicase ATP-binding" evidence="11">
    <location>
        <begin position="147"/>
        <end position="322"/>
    </location>
</feature>
<sequence>MGYNNNDYNNKNRNYGRSWRDDDRPRQERSQRGDSWYGNSKPSYNKTEGWNQNRSESWTPGKFTSQPSFEAKPALEAVEFSKNFYKKTDDLSKNETDEFRRKHDIKIEGDVPNPYVKFEHAPFDKDVLNAFKLKGFTGPTPIQAQGWPMALTGEDMVGIAQTGSGKTLSFVIPALIHAKAQTPLRNGDGPIVLVMAPTRELCLQIKDVFDEYSRFFNMRCTAIYGGVSSYTQKKDISMGCEIVVGCPGRLIDLNEQGVLHFNRVTFLVLDEADRMLDMGFEPQLRKIIVKTNPKRQTLMWSATWPREVRRLAENYMNNFLHLTIGSVDLKTNTKIKQIVAVIDSHEKNNKLYESLDQKKGEKIIIFANTKRMCDNLEDDLSRKGYRAVAIHGDKSQNIRDRIINDFRAGYKTILIATDVAARGLDIKDVVLVVNYDFPNNIEDYVHRIGRTARGDVMEGLSHSFFTDENRGCARDLIKILKEANQEVPSKLIDMSNSRGNSSYNGRGNGYNSGRSSYKSWY</sequence>
<keyword evidence="3 9" id="KW-0547">Nucleotide-binding</keyword>
<keyword evidence="7" id="KW-0539">Nucleus</keyword>
<keyword evidence="6 9" id="KW-0067">ATP-binding</keyword>
<dbReference type="EC" id="3.6.4.13" evidence="2"/>
<dbReference type="PANTHER" id="PTHR47958">
    <property type="entry name" value="ATP-DEPENDENT RNA HELICASE DBP3"/>
    <property type="match status" value="1"/>
</dbReference>
<dbReference type="InterPro" id="IPR014014">
    <property type="entry name" value="RNA_helicase_DEAD_Q_motif"/>
</dbReference>
<comment type="similarity">
    <text evidence="9">Belongs to the DEAD box helicase family.</text>
</comment>
<dbReference type="SMART" id="SM00487">
    <property type="entry name" value="DEXDc"/>
    <property type="match status" value="1"/>
</dbReference>
<evidence type="ECO:0000259" key="13">
    <source>
        <dbReference type="PROSITE" id="PS51195"/>
    </source>
</evidence>
<protein>
    <recommendedName>
        <fullName evidence="2">RNA helicase</fullName>
        <ecNumber evidence="2">3.6.4.13</ecNumber>
    </recommendedName>
</protein>
<dbReference type="InterPro" id="IPR001650">
    <property type="entry name" value="Helicase_C-like"/>
</dbReference>
<reference evidence="14" key="1">
    <citation type="journal article" date="2024" name="BMC Genomics">
        <title>Functional annotation of a divergent genome using sequence and structure-based similarity.</title>
        <authorList>
            <person name="Svedberg D."/>
            <person name="Winiger R.R."/>
            <person name="Berg A."/>
            <person name="Sharma H."/>
            <person name="Tellgren-Roth C."/>
            <person name="Debrunner-Vossbrinck B.A."/>
            <person name="Vossbrinck C.R."/>
            <person name="Barandun J."/>
        </authorList>
    </citation>
    <scope>NUCLEOTIDE SEQUENCE</scope>
    <source>
        <strain evidence="14">Illinois isolate</strain>
    </source>
</reference>
<evidence type="ECO:0000313" key="15">
    <source>
        <dbReference type="Proteomes" id="UP001334084"/>
    </source>
</evidence>
<evidence type="ECO:0000256" key="1">
    <source>
        <dbReference type="ARBA" id="ARBA00004123"/>
    </source>
</evidence>
<dbReference type="InterPro" id="IPR011545">
    <property type="entry name" value="DEAD/DEAH_box_helicase_dom"/>
</dbReference>
<evidence type="ECO:0000256" key="3">
    <source>
        <dbReference type="ARBA" id="ARBA00022741"/>
    </source>
</evidence>
<feature type="domain" description="Helicase C-terminal" evidence="12">
    <location>
        <begin position="347"/>
        <end position="495"/>
    </location>
</feature>
<keyword evidence="5 9" id="KW-0347">Helicase</keyword>
<name>A0AAX4JDE0_9MICR</name>
<keyword evidence="4 9" id="KW-0378">Hydrolase</keyword>
<dbReference type="GO" id="GO:0005634">
    <property type="term" value="C:nucleus"/>
    <property type="evidence" value="ECO:0007669"/>
    <property type="project" value="UniProtKB-SubCell"/>
</dbReference>
<gene>
    <name evidence="14" type="ORF">VNE69_07055</name>
</gene>
<dbReference type="Gene3D" id="3.40.50.300">
    <property type="entry name" value="P-loop containing nucleotide triphosphate hydrolases"/>
    <property type="match status" value="2"/>
</dbReference>
<dbReference type="SMART" id="SM00490">
    <property type="entry name" value="HELICc"/>
    <property type="match status" value="1"/>
</dbReference>
<evidence type="ECO:0000259" key="12">
    <source>
        <dbReference type="PROSITE" id="PS51194"/>
    </source>
</evidence>
<feature type="compositionally biased region" description="Polar residues" evidence="10">
    <location>
        <begin position="37"/>
        <end position="67"/>
    </location>
</feature>
<organism evidence="14 15">
    <name type="scientific">Vairimorpha necatrix</name>
    <dbReference type="NCBI Taxonomy" id="6039"/>
    <lineage>
        <taxon>Eukaryota</taxon>
        <taxon>Fungi</taxon>
        <taxon>Fungi incertae sedis</taxon>
        <taxon>Microsporidia</taxon>
        <taxon>Nosematidae</taxon>
        <taxon>Vairimorpha</taxon>
    </lineage>
</organism>
<evidence type="ECO:0000313" key="14">
    <source>
        <dbReference type="EMBL" id="WUR03986.1"/>
    </source>
</evidence>
<dbReference type="RefSeq" id="XP_065330131.1">
    <property type="nucleotide sequence ID" value="XM_065474059.1"/>
</dbReference>
<dbReference type="GO" id="GO:0003676">
    <property type="term" value="F:nucleic acid binding"/>
    <property type="evidence" value="ECO:0007669"/>
    <property type="project" value="InterPro"/>
</dbReference>
<dbReference type="InterPro" id="IPR014001">
    <property type="entry name" value="Helicase_ATP-bd"/>
</dbReference>
<evidence type="ECO:0000256" key="8">
    <source>
        <dbReference type="PROSITE-ProRule" id="PRU00552"/>
    </source>
</evidence>
<dbReference type="GO" id="GO:0005524">
    <property type="term" value="F:ATP binding"/>
    <property type="evidence" value="ECO:0007669"/>
    <property type="project" value="UniProtKB-KW"/>
</dbReference>
<dbReference type="Pfam" id="PF00270">
    <property type="entry name" value="DEAD"/>
    <property type="match status" value="1"/>
</dbReference>
<feature type="short sequence motif" description="Q motif" evidence="8">
    <location>
        <begin position="116"/>
        <end position="144"/>
    </location>
</feature>
<evidence type="ECO:0000256" key="5">
    <source>
        <dbReference type="ARBA" id="ARBA00022806"/>
    </source>
</evidence>
<dbReference type="GO" id="GO:0016787">
    <property type="term" value="F:hydrolase activity"/>
    <property type="evidence" value="ECO:0007669"/>
    <property type="project" value="UniProtKB-KW"/>
</dbReference>
<dbReference type="FunFam" id="3.40.50.300:FF:000008">
    <property type="entry name" value="ATP-dependent RNA helicase RhlB"/>
    <property type="match status" value="1"/>
</dbReference>
<evidence type="ECO:0000256" key="4">
    <source>
        <dbReference type="ARBA" id="ARBA00022801"/>
    </source>
</evidence>